<dbReference type="RefSeq" id="WP_100920231.1">
    <property type="nucleotide sequence ID" value="NZ_CP020370.1"/>
</dbReference>
<comment type="function">
    <text evidence="2">Antitoxin component of a type II toxin-antitoxin (TA) system.</text>
</comment>
<evidence type="ECO:0000256" key="2">
    <source>
        <dbReference type="RuleBase" id="RU362080"/>
    </source>
</evidence>
<dbReference type="EMBL" id="CP020370">
    <property type="protein sequence ID" value="AUB82505.1"/>
    <property type="molecule type" value="Genomic_DNA"/>
</dbReference>
<gene>
    <name evidence="3" type="ORF">THSYN_17175</name>
</gene>
<accession>A0A2K8UAC1</accession>
<sequence>MRQWALQDAKARFSEVVRLACEHEPQEITLRGEPAVVVLSRVEFDRLTKPRESLVEFMRRSPLYGADDLELVRDQSLTREVEL</sequence>
<proteinExistence type="inferred from homology"/>
<evidence type="ECO:0000256" key="1">
    <source>
        <dbReference type="ARBA" id="ARBA00009981"/>
    </source>
</evidence>
<protein>
    <recommendedName>
        <fullName evidence="2">Antitoxin</fullName>
    </recommendedName>
</protein>
<name>A0A2K8UAC1_9GAMM</name>
<evidence type="ECO:0000313" key="4">
    <source>
        <dbReference type="Proteomes" id="UP000232638"/>
    </source>
</evidence>
<dbReference type="Gene3D" id="3.40.1620.10">
    <property type="entry name" value="YefM-like domain"/>
    <property type="match status" value="1"/>
</dbReference>
<dbReference type="InterPro" id="IPR036165">
    <property type="entry name" value="YefM-like_sf"/>
</dbReference>
<reference evidence="3 4" key="1">
    <citation type="submission" date="2017-03" db="EMBL/GenBank/DDBJ databases">
        <title>Complete genome sequence of Candidatus 'Thiodictyon syntrophicum' sp. nov. strain Cad16T, a photolithoautotroph purple sulfur bacterium isolated from an alpine meromictic lake.</title>
        <authorList>
            <person name="Luedin S.M."/>
            <person name="Pothier J.F."/>
            <person name="Danza F."/>
            <person name="Storelli N."/>
            <person name="Wittwer M."/>
            <person name="Tonolla M."/>
        </authorList>
    </citation>
    <scope>NUCLEOTIDE SEQUENCE [LARGE SCALE GENOMIC DNA]</scope>
    <source>
        <strain evidence="3 4">Cad16T</strain>
    </source>
</reference>
<dbReference type="KEGG" id="tsy:THSYN_17175"/>
<organism evidence="3 4">
    <name type="scientific">Candidatus Thiodictyon syntrophicum</name>
    <dbReference type="NCBI Taxonomy" id="1166950"/>
    <lineage>
        <taxon>Bacteria</taxon>
        <taxon>Pseudomonadati</taxon>
        <taxon>Pseudomonadota</taxon>
        <taxon>Gammaproteobacteria</taxon>
        <taxon>Chromatiales</taxon>
        <taxon>Chromatiaceae</taxon>
        <taxon>Thiodictyon</taxon>
    </lineage>
</organism>
<dbReference type="SUPFAM" id="SSF143120">
    <property type="entry name" value="YefM-like"/>
    <property type="match status" value="1"/>
</dbReference>
<dbReference type="Pfam" id="PF02604">
    <property type="entry name" value="PhdYeFM_antitox"/>
    <property type="match status" value="1"/>
</dbReference>
<dbReference type="OrthoDB" id="361281at2"/>
<dbReference type="InterPro" id="IPR006442">
    <property type="entry name" value="Antitoxin_Phd/YefM"/>
</dbReference>
<comment type="similarity">
    <text evidence="1 2">Belongs to the phD/YefM antitoxin family.</text>
</comment>
<dbReference type="NCBIfam" id="TIGR01552">
    <property type="entry name" value="phd_fam"/>
    <property type="match status" value="1"/>
</dbReference>
<evidence type="ECO:0000313" key="3">
    <source>
        <dbReference type="EMBL" id="AUB82505.1"/>
    </source>
</evidence>
<keyword evidence="4" id="KW-1185">Reference proteome</keyword>
<dbReference type="Proteomes" id="UP000232638">
    <property type="component" value="Chromosome"/>
</dbReference>
<dbReference type="AlphaFoldDB" id="A0A2K8UAC1"/>